<feature type="transmembrane region" description="Helical" evidence="1">
    <location>
        <begin position="425"/>
        <end position="454"/>
    </location>
</feature>
<feature type="transmembrane region" description="Helical" evidence="1">
    <location>
        <begin position="474"/>
        <end position="496"/>
    </location>
</feature>
<keyword evidence="1" id="KW-1133">Transmembrane helix</keyword>
<feature type="transmembrane region" description="Helical" evidence="1">
    <location>
        <begin position="533"/>
        <end position="555"/>
    </location>
</feature>
<reference evidence="2" key="1">
    <citation type="journal article" date="2020" name="mSystems">
        <title>Genome- and Community-Level Interaction Insights into Carbon Utilization and Element Cycling Functions of Hydrothermarchaeota in Hydrothermal Sediment.</title>
        <authorList>
            <person name="Zhou Z."/>
            <person name="Liu Y."/>
            <person name="Xu W."/>
            <person name="Pan J."/>
            <person name="Luo Z.H."/>
            <person name="Li M."/>
        </authorList>
    </citation>
    <scope>NUCLEOTIDE SEQUENCE [LARGE SCALE GENOMIC DNA]</scope>
    <source>
        <strain evidence="2">SpSt-579</strain>
    </source>
</reference>
<accession>A0A7C4R2A9</accession>
<dbReference type="EMBL" id="DSYQ01000005">
    <property type="protein sequence ID" value="HGT70922.1"/>
    <property type="molecule type" value="Genomic_DNA"/>
</dbReference>
<name>A0A7C4R2A9_UNCC3</name>
<keyword evidence="1" id="KW-0472">Membrane</keyword>
<feature type="transmembrane region" description="Helical" evidence="1">
    <location>
        <begin position="502"/>
        <end position="521"/>
    </location>
</feature>
<protein>
    <submittedName>
        <fullName evidence="2">Uncharacterized protein</fullName>
    </submittedName>
</protein>
<dbReference type="AlphaFoldDB" id="A0A7C4R2A9"/>
<sequence>MILKPKTKRVIFTVLTTFFLLSFFSFGMPQEVRAELKVGEKKELNRDDYDFNCGAEKRENIGLTNFYVITCRWNKFEETGVFYNVYFEAYLTSKILKPFGIDKSSSTTKFTDKTNNNFTSGEAHLDLDFSGTFLGIDFSQGFADSANETLKVTVEKDPDFDSVEKKYEILKEIAQHPTISLTDLKNVGIDREKILNTKDITKSLTGDLGLIGDINRLKNDYCGSDGRKCDSDETKKFSGIIEHSIEIRNLTAAKYLAQHSDKCKELPSDEKKDCVAEDEEVKRLIEIIKTNEETRNKEPDIKTGGTESGKCPKLGKFDILGLFTNDEYKESGILTTITCFFLQFIITLAGKLRDWITIDEMKNVINIYDVTKPGSFAVNMWNAILGVINGLFVLSFLLMAAINVVGPIFKIKMYNDWRFQNKVPAIIGAIILANVSLAIANLVIMFANAITNLFLGKVEKAIEIGAFDLSGQNLLPAVIITIVVVVISVLWLYYYLVLWVRVIVINILIIFAAAPYIVGLVPVPEIDTQAKKWFGLFTKWVFMGPMLALFLWLTIQAIDLAGTGSLTGSPDNSLNINKLLN</sequence>
<feature type="transmembrane region" description="Helical" evidence="1">
    <location>
        <begin position="332"/>
        <end position="352"/>
    </location>
</feature>
<comment type="caution">
    <text evidence="2">The sequence shown here is derived from an EMBL/GenBank/DDBJ whole genome shotgun (WGS) entry which is preliminary data.</text>
</comment>
<evidence type="ECO:0000313" key="2">
    <source>
        <dbReference type="EMBL" id="HGT70922.1"/>
    </source>
</evidence>
<keyword evidence="1" id="KW-0812">Transmembrane</keyword>
<evidence type="ECO:0000256" key="1">
    <source>
        <dbReference type="SAM" id="Phobius"/>
    </source>
</evidence>
<feature type="transmembrane region" description="Helical" evidence="1">
    <location>
        <begin position="381"/>
        <end position="405"/>
    </location>
</feature>
<proteinExistence type="predicted"/>
<gene>
    <name evidence="2" type="ORF">ENT43_01540</name>
</gene>
<organism evidence="2">
    <name type="scientific">candidate division CPR3 bacterium</name>
    <dbReference type="NCBI Taxonomy" id="2268181"/>
    <lineage>
        <taxon>Bacteria</taxon>
        <taxon>Bacteria division CPR3</taxon>
    </lineage>
</organism>